<evidence type="ECO:0000256" key="2">
    <source>
        <dbReference type="ARBA" id="ARBA00023125"/>
    </source>
</evidence>
<keyword evidence="1" id="KW-0805">Transcription regulation</keyword>
<accession>A0ABT4PLC5</accession>
<dbReference type="SUPFAM" id="SSF48498">
    <property type="entry name" value="Tetracyclin repressor-like, C-terminal domain"/>
    <property type="match status" value="1"/>
</dbReference>
<gene>
    <name evidence="6" type="ORF">O6P37_00635</name>
</gene>
<keyword evidence="3" id="KW-0804">Transcription</keyword>
<dbReference type="InterPro" id="IPR036271">
    <property type="entry name" value="Tet_transcr_reg_TetR-rel_C_sf"/>
</dbReference>
<dbReference type="EMBL" id="JAPZPY010000001">
    <property type="protein sequence ID" value="MCZ8377358.1"/>
    <property type="molecule type" value="Genomic_DNA"/>
</dbReference>
<evidence type="ECO:0000313" key="6">
    <source>
        <dbReference type="EMBL" id="MCZ8377358.1"/>
    </source>
</evidence>
<dbReference type="PROSITE" id="PS50977">
    <property type="entry name" value="HTH_TETR_2"/>
    <property type="match status" value="1"/>
</dbReference>
<dbReference type="Proteomes" id="UP001142153">
    <property type="component" value="Unassembled WGS sequence"/>
</dbReference>
<keyword evidence="2 4" id="KW-0238">DNA-binding</keyword>
<dbReference type="InterPro" id="IPR050109">
    <property type="entry name" value="HTH-type_TetR-like_transc_reg"/>
</dbReference>
<comment type="caution">
    <text evidence="6">The sequence shown here is derived from an EMBL/GenBank/DDBJ whole genome shotgun (WGS) entry which is preliminary data.</text>
</comment>
<dbReference type="InterPro" id="IPR009057">
    <property type="entry name" value="Homeodomain-like_sf"/>
</dbReference>
<evidence type="ECO:0000256" key="4">
    <source>
        <dbReference type="PROSITE-ProRule" id="PRU00335"/>
    </source>
</evidence>
<organism evidence="6 7">
    <name type="scientific">Mycobacterium hippophais</name>
    <dbReference type="NCBI Taxonomy" id="3016340"/>
    <lineage>
        <taxon>Bacteria</taxon>
        <taxon>Bacillati</taxon>
        <taxon>Actinomycetota</taxon>
        <taxon>Actinomycetes</taxon>
        <taxon>Mycobacteriales</taxon>
        <taxon>Mycobacteriaceae</taxon>
        <taxon>Mycobacterium</taxon>
    </lineage>
</organism>
<protein>
    <submittedName>
        <fullName evidence="6">TetR/AcrR family transcriptional regulator</fullName>
    </submittedName>
</protein>
<dbReference type="InterPro" id="IPR001647">
    <property type="entry name" value="HTH_TetR"/>
</dbReference>
<dbReference type="PANTHER" id="PTHR30055">
    <property type="entry name" value="HTH-TYPE TRANSCRIPTIONAL REGULATOR RUTR"/>
    <property type="match status" value="1"/>
</dbReference>
<keyword evidence="7" id="KW-1185">Reference proteome</keyword>
<evidence type="ECO:0000259" key="5">
    <source>
        <dbReference type="PROSITE" id="PS50977"/>
    </source>
</evidence>
<name>A0ABT4PLC5_9MYCO</name>
<proteinExistence type="predicted"/>
<dbReference type="PRINTS" id="PR00455">
    <property type="entry name" value="HTHTETR"/>
</dbReference>
<dbReference type="PANTHER" id="PTHR30055:SF240">
    <property type="entry name" value="HTH-TYPE TRANSCRIPTIONAL REGULATOR ACRR"/>
    <property type="match status" value="1"/>
</dbReference>
<dbReference type="Gene3D" id="1.10.357.10">
    <property type="entry name" value="Tetracycline Repressor, domain 2"/>
    <property type="match status" value="1"/>
</dbReference>
<feature type="DNA-binding region" description="H-T-H motif" evidence="4">
    <location>
        <begin position="23"/>
        <end position="42"/>
    </location>
</feature>
<dbReference type="SUPFAM" id="SSF46689">
    <property type="entry name" value="Homeodomain-like"/>
    <property type="match status" value="1"/>
</dbReference>
<reference evidence="6" key="1">
    <citation type="submission" date="2022-12" db="EMBL/GenBank/DDBJ databases">
        <authorList>
            <person name="Deng Y."/>
            <person name="Zhang Y.-Q."/>
        </authorList>
    </citation>
    <scope>NUCLEOTIDE SEQUENCE</scope>
    <source>
        <strain evidence="6">CPCC 205372</strain>
    </source>
</reference>
<evidence type="ECO:0000256" key="3">
    <source>
        <dbReference type="ARBA" id="ARBA00023163"/>
    </source>
</evidence>
<dbReference type="Gene3D" id="1.10.10.60">
    <property type="entry name" value="Homeodomain-like"/>
    <property type="match status" value="1"/>
</dbReference>
<evidence type="ECO:0000313" key="7">
    <source>
        <dbReference type="Proteomes" id="UP001142153"/>
    </source>
</evidence>
<dbReference type="Pfam" id="PF00440">
    <property type="entry name" value="TetR_N"/>
    <property type="match status" value="1"/>
</dbReference>
<dbReference type="RefSeq" id="WP_269892269.1">
    <property type="nucleotide sequence ID" value="NZ_JAPZPY010000001.1"/>
</dbReference>
<sequence>MYRQQILIAAEYEFARTGFTEAKVTAIAAAAGVSLATVYKNFDGKDEIWDVLHAQRMNELVDSVRVVSATVTSPLKRLHLGARAQVEFFAANPNYLALHVKEGLSWATAMGGGDAGRGGQRSTWRAGLDMLTHGVQAAIDAGELPEGRPAIVAALMVSALQVWLTDWFVSGRDRPAAEVADEFLDYLNAQLLHSAWHLERT</sequence>
<feature type="domain" description="HTH tetR-type" evidence="5">
    <location>
        <begin position="1"/>
        <end position="60"/>
    </location>
</feature>
<evidence type="ECO:0000256" key="1">
    <source>
        <dbReference type="ARBA" id="ARBA00023015"/>
    </source>
</evidence>